<gene>
    <name evidence="1" type="ORF">D4A92_00295</name>
    <name evidence="2" type="ORF">D4A92_09380</name>
</gene>
<dbReference type="EMBL" id="CP032405">
    <property type="protein sequence ID" value="QRF51629.1"/>
    <property type="molecule type" value="Genomic_DNA"/>
</dbReference>
<name>A0ABX7ENU2_9HYPH</name>
<dbReference type="Proteomes" id="UP000596351">
    <property type="component" value="Chromosome"/>
</dbReference>
<accession>A0ABX7ENU2</accession>
<organism evidence="1 3">
    <name type="scientific">Rhizobium rosettiformans</name>
    <dbReference type="NCBI Taxonomy" id="1368430"/>
    <lineage>
        <taxon>Bacteria</taxon>
        <taxon>Pseudomonadati</taxon>
        <taxon>Pseudomonadota</taxon>
        <taxon>Alphaproteobacteria</taxon>
        <taxon>Hyphomicrobiales</taxon>
        <taxon>Rhizobiaceae</taxon>
        <taxon>Rhizobium/Agrobacterium group</taxon>
        <taxon>Rhizobium</taxon>
    </lineage>
</organism>
<protein>
    <submittedName>
        <fullName evidence="1">Uncharacterized protein</fullName>
    </submittedName>
</protein>
<keyword evidence="3" id="KW-1185">Reference proteome</keyword>
<reference evidence="1 3" key="1">
    <citation type="submission" date="2018-09" db="EMBL/GenBank/DDBJ databases">
        <title>Rhizobium sp. MAE2-X.</title>
        <authorList>
            <person name="Lee Y."/>
            <person name="Jeon C.O."/>
        </authorList>
    </citation>
    <scope>NUCLEOTIDE SEQUENCE [LARGE SCALE GENOMIC DNA]</scope>
    <source>
        <strain evidence="1 3">MAE2-X</strain>
    </source>
</reference>
<evidence type="ECO:0000313" key="3">
    <source>
        <dbReference type="Proteomes" id="UP000596351"/>
    </source>
</evidence>
<evidence type="ECO:0000313" key="2">
    <source>
        <dbReference type="EMBL" id="QRF51629.1"/>
    </source>
</evidence>
<evidence type="ECO:0000313" key="1">
    <source>
        <dbReference type="EMBL" id="QRF49992.1"/>
    </source>
</evidence>
<proteinExistence type="predicted"/>
<dbReference type="EMBL" id="CP032405">
    <property type="protein sequence ID" value="QRF49992.1"/>
    <property type="molecule type" value="Genomic_DNA"/>
</dbReference>
<sequence>MQVSAADPLTTFSVIARVDGNADWVEVDTLTITRPIANFSALPFVKIAVKNNLNQATAKAWSNP</sequence>